<protein>
    <submittedName>
        <fullName evidence="5">Aldehyde-activating protein</fullName>
    </submittedName>
</protein>
<evidence type="ECO:0000313" key="6">
    <source>
        <dbReference type="Proteomes" id="UP000070433"/>
    </source>
</evidence>
<evidence type="ECO:0000256" key="2">
    <source>
        <dbReference type="ARBA" id="ARBA00022723"/>
    </source>
</evidence>
<keyword evidence="2" id="KW-0479">Metal-binding</keyword>
<dbReference type="RefSeq" id="WP_061495685.1">
    <property type="nucleotide sequence ID" value="NZ_CP010951.1"/>
</dbReference>
<keyword evidence="3" id="KW-0862">Zinc</keyword>
<dbReference type="GO" id="GO:0016846">
    <property type="term" value="F:carbon-sulfur lyase activity"/>
    <property type="evidence" value="ECO:0007669"/>
    <property type="project" value="InterPro"/>
</dbReference>
<dbReference type="EMBL" id="CP010951">
    <property type="protein sequence ID" value="AMO21874.1"/>
    <property type="molecule type" value="Genomic_DNA"/>
</dbReference>
<proteinExistence type="inferred from homology"/>
<dbReference type="PATRIC" id="fig|94132.3.peg.393"/>
<dbReference type="GO" id="GO:0046872">
    <property type="term" value="F:metal ion binding"/>
    <property type="evidence" value="ECO:0007669"/>
    <property type="project" value="UniProtKB-KW"/>
</dbReference>
<evidence type="ECO:0000313" key="5">
    <source>
        <dbReference type="EMBL" id="AMO21874.1"/>
    </source>
</evidence>
<dbReference type="PROSITE" id="PS51891">
    <property type="entry name" value="CENP_V_GFA"/>
    <property type="match status" value="1"/>
</dbReference>
<dbReference type="PANTHER" id="PTHR28620:SF1">
    <property type="entry name" value="CENP-V_GFA DOMAIN-CONTAINING PROTEIN"/>
    <property type="match status" value="1"/>
</dbReference>
<dbReference type="Gene3D" id="2.170.150.70">
    <property type="match status" value="1"/>
</dbReference>
<gene>
    <name evidence="5" type="ORF">UC35_01980</name>
</gene>
<dbReference type="InterPro" id="IPR052355">
    <property type="entry name" value="CENP-V-like"/>
</dbReference>
<dbReference type="InterPro" id="IPR006913">
    <property type="entry name" value="CENP-V/GFA"/>
</dbReference>
<comment type="similarity">
    <text evidence="1">Belongs to the Gfa family.</text>
</comment>
<dbReference type="InterPro" id="IPR011057">
    <property type="entry name" value="Mss4-like_sf"/>
</dbReference>
<accession>A0A127JPB1</accession>
<sequence>MKYRGSCHCGQVAYEVEGEISGVISCNCSMCQRKGSLLWFVPRESLTLLTPENASSVYKFNKHVIAHHFCPSCGIHPYGEGRDPQGRAIAAINIRTLEDVDLAEIAVTPFDGRSK</sequence>
<name>A0A127JPB1_9BURK</name>
<evidence type="ECO:0000259" key="4">
    <source>
        <dbReference type="PROSITE" id="PS51891"/>
    </source>
</evidence>
<dbReference type="OrthoDB" id="327703at2"/>
<dbReference type="Proteomes" id="UP000070433">
    <property type="component" value="Chromosome"/>
</dbReference>
<organism evidence="5 6">
    <name type="scientific">Ramlibacter tataouinensis</name>
    <dbReference type="NCBI Taxonomy" id="94132"/>
    <lineage>
        <taxon>Bacteria</taxon>
        <taxon>Pseudomonadati</taxon>
        <taxon>Pseudomonadota</taxon>
        <taxon>Betaproteobacteria</taxon>
        <taxon>Burkholderiales</taxon>
        <taxon>Comamonadaceae</taxon>
        <taxon>Ramlibacter</taxon>
    </lineage>
</organism>
<evidence type="ECO:0000256" key="1">
    <source>
        <dbReference type="ARBA" id="ARBA00005495"/>
    </source>
</evidence>
<reference evidence="5 6" key="1">
    <citation type="journal article" date="2014" name="Int. J. Syst. Evol. Microbiol.">
        <title>Ramlibacter solisilvae sp. nov., isolated from forest soil, and emended description of the genus Ramlibacter.</title>
        <authorList>
            <person name="Lee H.J."/>
            <person name="Lee S.H."/>
            <person name="Lee S.S."/>
            <person name="Lee J.S."/>
            <person name="Kim Y."/>
            <person name="Kim S.C."/>
            <person name="Jeon C.O."/>
        </authorList>
    </citation>
    <scope>NUCLEOTIDE SEQUENCE [LARGE SCALE GENOMIC DNA]</scope>
    <source>
        <strain evidence="5 6">5-10</strain>
    </source>
</reference>
<feature type="domain" description="CENP-V/GFA" evidence="4">
    <location>
        <begin position="3"/>
        <end position="111"/>
    </location>
</feature>
<dbReference type="SUPFAM" id="SSF51316">
    <property type="entry name" value="Mss4-like"/>
    <property type="match status" value="1"/>
</dbReference>
<evidence type="ECO:0000256" key="3">
    <source>
        <dbReference type="ARBA" id="ARBA00022833"/>
    </source>
</evidence>
<dbReference type="AlphaFoldDB" id="A0A127JPB1"/>
<keyword evidence="6" id="KW-1185">Reference proteome</keyword>
<dbReference type="PANTHER" id="PTHR28620">
    <property type="entry name" value="CENTROMERE PROTEIN V"/>
    <property type="match status" value="1"/>
</dbReference>
<dbReference type="Pfam" id="PF04828">
    <property type="entry name" value="GFA"/>
    <property type="match status" value="1"/>
</dbReference>